<dbReference type="InterPro" id="IPR006342">
    <property type="entry name" value="FkbM_mtfrase"/>
</dbReference>
<dbReference type="PANTHER" id="PTHR34203">
    <property type="entry name" value="METHYLTRANSFERASE, FKBM FAMILY PROTEIN"/>
    <property type="match status" value="1"/>
</dbReference>
<protein>
    <recommendedName>
        <fullName evidence="1">Methyltransferase FkbM domain-containing protein</fullName>
    </recommendedName>
</protein>
<dbReference type="NCBIfam" id="TIGR01444">
    <property type="entry name" value="fkbM_fam"/>
    <property type="match status" value="1"/>
</dbReference>
<proteinExistence type="predicted"/>
<dbReference type="PANTHER" id="PTHR34203:SF15">
    <property type="entry name" value="SLL1173 PROTEIN"/>
    <property type="match status" value="1"/>
</dbReference>
<sequence length="225" mass="24884">MNIFQHIARFDPRFAPTCVFDIGANIGQTVGQIRRAWPSVLVHAFEPISSTFAKLEENTADDAALVRHRLAFGSRACRAVMHAEPQGLLNRIVGTGSRKPPGRGPTEEVEVVMGDAFCAAQGITDIGMLKVDTEGHDLEVLVGFREMLAARRITYVEVECAIAPDNAMHVPLSRLSDFLFAFGYGLYNLYPGIRRNLNTNKPERGMWYGNAVFVAEAWPDNAEYA</sequence>
<organism evidence="2 3">
    <name type="scientific">Roseomonas fluvialis</name>
    <dbReference type="NCBI Taxonomy" id="1750527"/>
    <lineage>
        <taxon>Bacteria</taxon>
        <taxon>Pseudomonadati</taxon>
        <taxon>Pseudomonadota</taxon>
        <taxon>Alphaproteobacteria</taxon>
        <taxon>Acetobacterales</taxon>
        <taxon>Roseomonadaceae</taxon>
        <taxon>Roseomonas</taxon>
    </lineage>
</organism>
<dbReference type="EMBL" id="AP025637">
    <property type="protein sequence ID" value="BDG74616.1"/>
    <property type="molecule type" value="Genomic_DNA"/>
</dbReference>
<keyword evidence="3" id="KW-1185">Reference proteome</keyword>
<dbReference type="InterPro" id="IPR029063">
    <property type="entry name" value="SAM-dependent_MTases_sf"/>
</dbReference>
<dbReference type="RefSeq" id="WP_244408778.1">
    <property type="nucleotide sequence ID" value="NZ_AP025637.1"/>
</dbReference>
<feature type="domain" description="Methyltransferase FkbM" evidence="1">
    <location>
        <begin position="21"/>
        <end position="159"/>
    </location>
</feature>
<dbReference type="Proteomes" id="UP000831327">
    <property type="component" value="Chromosome"/>
</dbReference>
<evidence type="ECO:0000313" key="2">
    <source>
        <dbReference type="EMBL" id="BDG74616.1"/>
    </source>
</evidence>
<evidence type="ECO:0000259" key="1">
    <source>
        <dbReference type="Pfam" id="PF05050"/>
    </source>
</evidence>
<dbReference type="Pfam" id="PF05050">
    <property type="entry name" value="Methyltransf_21"/>
    <property type="match status" value="1"/>
</dbReference>
<accession>A0ABN6P937</accession>
<dbReference type="Gene3D" id="3.40.50.150">
    <property type="entry name" value="Vaccinia Virus protein VP39"/>
    <property type="match status" value="1"/>
</dbReference>
<gene>
    <name evidence="2" type="ORF">Rmf_45450</name>
</gene>
<reference evidence="2 3" key="1">
    <citation type="journal article" date="2016" name="Microbes Environ.">
        <title>Phylogenetically diverse aerobic anoxygenic phototrophic bacteria isolated from epilithic biofilms in Tama river, Japan.</title>
        <authorList>
            <person name="Hirose S."/>
            <person name="Matsuura K."/>
            <person name="Haruta S."/>
        </authorList>
    </citation>
    <scope>NUCLEOTIDE SEQUENCE [LARGE SCALE GENOMIC DNA]</scope>
    <source>
        <strain evidence="2 3">S08</strain>
    </source>
</reference>
<name>A0ABN6P937_9PROT</name>
<dbReference type="InterPro" id="IPR052514">
    <property type="entry name" value="SAM-dependent_MTase"/>
</dbReference>
<dbReference type="SUPFAM" id="SSF53335">
    <property type="entry name" value="S-adenosyl-L-methionine-dependent methyltransferases"/>
    <property type="match status" value="1"/>
</dbReference>
<evidence type="ECO:0000313" key="3">
    <source>
        <dbReference type="Proteomes" id="UP000831327"/>
    </source>
</evidence>